<evidence type="ECO:0000313" key="2">
    <source>
        <dbReference type="EMBL" id="ACU02780.1"/>
    </source>
</evidence>
<keyword evidence="3" id="KW-1185">Reference proteome</keyword>
<dbReference type="Proteomes" id="UP000000852">
    <property type="component" value="Chromosome"/>
</dbReference>
<gene>
    <name evidence="2" type="ordered locus">Phep_0557</name>
</gene>
<dbReference type="HOGENOM" id="CLU_972306_0_0_10"/>
<dbReference type="OrthoDB" id="1273722at2"/>
<sequence>MDKGIKRTFIPGDKWIYFKLYTGYKTADNILSKTLPAIISQLNTENVLDKWFFIRYSDPKFHLRLRFCLKDAKNISSVISLFNREMSPYIDEDLIWKVQIDTYQRELERYGTTTMEHSESMFHFDSEAILSILSILSIPEYNESDQQRWLLALKILDALLFDFELGMDQKIALLTELSEDFKKEMGFTIKGYKLQLDKKFRTHRKLIEEIMGTPEQASWAIPLMEIIRQRSLKVKPIAGTLLQMEMNQKLEVSLHSLLRSYIHMTINRLFRSKQRVYELVIYDMLERYYSSLKARSKNTAGKMHRASIEALPQVVIT</sequence>
<dbReference type="KEGG" id="phe:Phep_0557"/>
<dbReference type="Pfam" id="PF14028">
    <property type="entry name" value="Lant_dehydr_C"/>
    <property type="match status" value="1"/>
</dbReference>
<dbReference type="RefSeq" id="WP_012780733.1">
    <property type="nucleotide sequence ID" value="NC_013061.1"/>
</dbReference>
<protein>
    <recommendedName>
        <fullName evidence="1">Thiopeptide-type bacteriocin biosynthesis domain-containing protein</fullName>
    </recommendedName>
</protein>
<reference evidence="2 3" key="1">
    <citation type="journal article" date="2009" name="Stand. Genomic Sci.">
        <title>Complete genome sequence of Pedobacter heparinus type strain (HIM 762-3).</title>
        <authorList>
            <person name="Han C."/>
            <person name="Spring S."/>
            <person name="Lapidus A."/>
            <person name="Del Rio T.G."/>
            <person name="Tice H."/>
            <person name="Copeland A."/>
            <person name="Cheng J.F."/>
            <person name="Lucas S."/>
            <person name="Chen F."/>
            <person name="Nolan M."/>
            <person name="Bruce D."/>
            <person name="Goodwin L."/>
            <person name="Pitluck S."/>
            <person name="Ivanova N."/>
            <person name="Mavromatis K."/>
            <person name="Mikhailova N."/>
            <person name="Pati A."/>
            <person name="Chen A."/>
            <person name="Palaniappan K."/>
            <person name="Land M."/>
            <person name="Hauser L."/>
            <person name="Chang Y.J."/>
            <person name="Jeffries C.C."/>
            <person name="Saunders E."/>
            <person name="Chertkov O."/>
            <person name="Brettin T."/>
            <person name="Goker M."/>
            <person name="Rohde M."/>
            <person name="Bristow J."/>
            <person name="Eisen J.A."/>
            <person name="Markowitz V."/>
            <person name="Hugenholtz P."/>
            <person name="Kyrpides N.C."/>
            <person name="Klenk H.P."/>
            <person name="Detter J.C."/>
        </authorList>
    </citation>
    <scope>NUCLEOTIDE SEQUENCE [LARGE SCALE GENOMIC DNA]</scope>
    <source>
        <strain evidence="3">ATCC 13125 / DSM 2366 / CIP 104194 / JCM 7457 / NBRC 12017 / NCIMB 9290 / NRRL B-14731 / HIM 762-3</strain>
    </source>
</reference>
<organism evidence="2 3">
    <name type="scientific">Pedobacter heparinus (strain ATCC 13125 / DSM 2366 / CIP 104194 / JCM 7457 / NBRC 12017 / NCIMB 9290 / NRRL B-14731 / HIM 762-3)</name>
    <dbReference type="NCBI Taxonomy" id="485917"/>
    <lineage>
        <taxon>Bacteria</taxon>
        <taxon>Pseudomonadati</taxon>
        <taxon>Bacteroidota</taxon>
        <taxon>Sphingobacteriia</taxon>
        <taxon>Sphingobacteriales</taxon>
        <taxon>Sphingobacteriaceae</taxon>
        <taxon>Pedobacter</taxon>
    </lineage>
</organism>
<dbReference type="STRING" id="485917.Phep_0557"/>
<feature type="domain" description="Thiopeptide-type bacteriocin biosynthesis" evidence="1">
    <location>
        <begin position="15"/>
        <end position="289"/>
    </location>
</feature>
<evidence type="ECO:0000313" key="3">
    <source>
        <dbReference type="Proteomes" id="UP000000852"/>
    </source>
</evidence>
<dbReference type="InterPro" id="IPR023809">
    <property type="entry name" value="Thiopep_bacteriocin_synth_dom"/>
</dbReference>
<evidence type="ECO:0000259" key="1">
    <source>
        <dbReference type="Pfam" id="PF14028"/>
    </source>
</evidence>
<proteinExistence type="predicted"/>
<dbReference type="eggNOG" id="ENOG502Z81U">
    <property type="taxonomic scope" value="Bacteria"/>
</dbReference>
<dbReference type="AlphaFoldDB" id="C6Y0L9"/>
<name>C6Y0L9_PEDHD</name>
<dbReference type="NCBIfam" id="TIGR03891">
    <property type="entry name" value="thiopep_ocin"/>
    <property type="match status" value="1"/>
</dbReference>
<accession>C6Y0L9</accession>
<dbReference type="EMBL" id="CP001681">
    <property type="protein sequence ID" value="ACU02780.1"/>
    <property type="molecule type" value="Genomic_DNA"/>
</dbReference>